<dbReference type="PANTHER" id="PTHR43744">
    <property type="entry name" value="ABC TRANSPORTER PERMEASE PROTEIN MG189-RELATED-RELATED"/>
    <property type="match status" value="1"/>
</dbReference>
<gene>
    <name evidence="10" type="ORF">PUW23_19350</name>
</gene>
<evidence type="ECO:0000256" key="5">
    <source>
        <dbReference type="ARBA" id="ARBA00022989"/>
    </source>
</evidence>
<proteinExistence type="inferred from homology"/>
<comment type="similarity">
    <text evidence="7">Belongs to the binding-protein-dependent transport system permease family.</text>
</comment>
<dbReference type="InterPro" id="IPR035906">
    <property type="entry name" value="MetI-like_sf"/>
</dbReference>
<feature type="domain" description="ABC transmembrane type-1" evidence="9">
    <location>
        <begin position="98"/>
        <end position="290"/>
    </location>
</feature>
<keyword evidence="2 7" id="KW-0813">Transport</keyword>
<evidence type="ECO:0000256" key="8">
    <source>
        <dbReference type="SAM" id="MobiDB-lite"/>
    </source>
</evidence>
<feature type="transmembrane region" description="Helical" evidence="7">
    <location>
        <begin position="208"/>
        <end position="233"/>
    </location>
</feature>
<feature type="transmembrane region" description="Helical" evidence="7">
    <location>
        <begin position="32"/>
        <end position="53"/>
    </location>
</feature>
<accession>A0AAX3MX66</accession>
<keyword evidence="5 7" id="KW-1133">Transmembrane helix</keyword>
<dbReference type="RefSeq" id="WP_274358977.1">
    <property type="nucleotide sequence ID" value="NZ_CP118101.1"/>
</dbReference>
<evidence type="ECO:0000256" key="2">
    <source>
        <dbReference type="ARBA" id="ARBA00022448"/>
    </source>
</evidence>
<dbReference type="Pfam" id="PF00528">
    <property type="entry name" value="BPD_transp_1"/>
    <property type="match status" value="1"/>
</dbReference>
<dbReference type="CDD" id="cd06261">
    <property type="entry name" value="TM_PBP2"/>
    <property type="match status" value="1"/>
</dbReference>
<feature type="transmembrane region" description="Helical" evidence="7">
    <location>
        <begin position="97"/>
        <end position="121"/>
    </location>
</feature>
<feature type="transmembrane region" description="Helical" evidence="7">
    <location>
        <begin position="166"/>
        <end position="187"/>
    </location>
</feature>
<evidence type="ECO:0000313" key="10">
    <source>
        <dbReference type="EMBL" id="WDH81653.1"/>
    </source>
</evidence>
<keyword evidence="3" id="KW-1003">Cell membrane</keyword>
<feature type="transmembrane region" description="Helical" evidence="7">
    <location>
        <begin position="133"/>
        <end position="154"/>
    </location>
</feature>
<evidence type="ECO:0000259" key="9">
    <source>
        <dbReference type="PROSITE" id="PS50928"/>
    </source>
</evidence>
<reference evidence="10" key="1">
    <citation type="submission" date="2023-02" db="EMBL/GenBank/DDBJ databases">
        <title>Pathogen: clinical or host-associated sample.</title>
        <authorList>
            <person name="Hergert J."/>
            <person name="Casey R."/>
            <person name="Wagner J."/>
            <person name="Young E.L."/>
            <person name="Oakeson K.F."/>
        </authorList>
    </citation>
    <scope>NUCLEOTIDE SEQUENCE</scope>
    <source>
        <strain evidence="10">2022CK-00830</strain>
    </source>
</reference>
<dbReference type="GO" id="GO:0055085">
    <property type="term" value="P:transmembrane transport"/>
    <property type="evidence" value="ECO:0007669"/>
    <property type="project" value="InterPro"/>
</dbReference>
<feature type="compositionally biased region" description="Basic residues" evidence="8">
    <location>
        <begin position="11"/>
        <end position="20"/>
    </location>
</feature>
<evidence type="ECO:0000256" key="3">
    <source>
        <dbReference type="ARBA" id="ARBA00022475"/>
    </source>
</evidence>
<evidence type="ECO:0000256" key="1">
    <source>
        <dbReference type="ARBA" id="ARBA00004651"/>
    </source>
</evidence>
<keyword evidence="4 7" id="KW-0812">Transmembrane</keyword>
<dbReference type="SUPFAM" id="SSF161098">
    <property type="entry name" value="MetI-like"/>
    <property type="match status" value="1"/>
</dbReference>
<evidence type="ECO:0000256" key="4">
    <source>
        <dbReference type="ARBA" id="ARBA00022692"/>
    </source>
</evidence>
<evidence type="ECO:0000256" key="6">
    <source>
        <dbReference type="ARBA" id="ARBA00023136"/>
    </source>
</evidence>
<name>A0AAX3MX66_9BACL</name>
<comment type="subcellular location">
    <subcellularLocation>
        <location evidence="1 7">Cell membrane</location>
        <topology evidence="1 7">Multi-pass membrane protein</topology>
    </subcellularLocation>
</comment>
<evidence type="ECO:0000313" key="11">
    <source>
        <dbReference type="Proteomes" id="UP001220962"/>
    </source>
</evidence>
<dbReference type="Gene3D" id="1.10.3720.10">
    <property type="entry name" value="MetI-like"/>
    <property type="match status" value="1"/>
</dbReference>
<feature type="compositionally biased region" description="Basic and acidic residues" evidence="8">
    <location>
        <begin position="1"/>
        <end position="10"/>
    </location>
</feature>
<dbReference type="InterPro" id="IPR000515">
    <property type="entry name" value="MetI-like"/>
</dbReference>
<protein>
    <submittedName>
        <fullName evidence="10">Carbohydrate ABC transporter permease</fullName>
    </submittedName>
</protein>
<dbReference type="GO" id="GO:0005886">
    <property type="term" value="C:plasma membrane"/>
    <property type="evidence" value="ECO:0007669"/>
    <property type="project" value="UniProtKB-SubCell"/>
</dbReference>
<evidence type="ECO:0000256" key="7">
    <source>
        <dbReference type="RuleBase" id="RU363032"/>
    </source>
</evidence>
<dbReference type="Proteomes" id="UP001220962">
    <property type="component" value="Chromosome"/>
</dbReference>
<feature type="region of interest" description="Disordered" evidence="8">
    <location>
        <begin position="1"/>
        <end position="20"/>
    </location>
</feature>
<dbReference type="PANTHER" id="PTHR43744:SF1">
    <property type="entry name" value="BINDING-PROTEIN-DEPENDENT TRANSPORT SYSTEMS INNER MEMBRANE COMPONENT"/>
    <property type="match status" value="1"/>
</dbReference>
<keyword evidence="6 7" id="KW-0472">Membrane</keyword>
<sequence>MDHAAKDGSKKSAKRPAMNRKSWLRRMDRTQLILTLLLGIFAVLMLVPIIYIINHALKPYSELFIFPPNIFVRQPTLSNFTELFVMTRDAVIPASRYLFNSIVVGVIGTGSVVIVSAICAYPLSKHKFPGHKLLFSIIVVSLMFVQEAINIPRYVVVANLGIMNTYWAHILPHIASTVGVFLMKQFMDQVPNELIEAGKMDGAREFTIFARIIIPITLPACATVAILSFQSIWSDVSTSTLFMQDDAMKTFPFFLSTLTQNLANSVARQTAAAAAALIMFLPTLIMFLFFQRKVIATMSHSGIK</sequence>
<dbReference type="PROSITE" id="PS50928">
    <property type="entry name" value="ABC_TM1"/>
    <property type="match status" value="1"/>
</dbReference>
<dbReference type="AlphaFoldDB" id="A0AAX3MX66"/>
<organism evidence="10 11">
    <name type="scientific">Paenibacillus urinalis</name>
    <dbReference type="NCBI Taxonomy" id="521520"/>
    <lineage>
        <taxon>Bacteria</taxon>
        <taxon>Bacillati</taxon>
        <taxon>Bacillota</taxon>
        <taxon>Bacilli</taxon>
        <taxon>Bacillales</taxon>
        <taxon>Paenibacillaceae</taxon>
        <taxon>Paenibacillus</taxon>
    </lineage>
</organism>
<feature type="transmembrane region" description="Helical" evidence="7">
    <location>
        <begin position="271"/>
        <end position="290"/>
    </location>
</feature>
<dbReference type="EMBL" id="CP118101">
    <property type="protein sequence ID" value="WDH81653.1"/>
    <property type="molecule type" value="Genomic_DNA"/>
</dbReference>